<evidence type="ECO:0000313" key="7">
    <source>
        <dbReference type="EMBL" id="OGF63242.1"/>
    </source>
</evidence>
<dbReference type="EMBL" id="MFHD01000005">
    <property type="protein sequence ID" value="OGF63242.1"/>
    <property type="molecule type" value="Genomic_DNA"/>
</dbReference>
<dbReference type="GO" id="GO:0003729">
    <property type="term" value="F:mRNA binding"/>
    <property type="evidence" value="ECO:0007669"/>
    <property type="project" value="TreeGrafter"/>
</dbReference>
<dbReference type="CDD" id="cd00392">
    <property type="entry name" value="Ribosomal_L13"/>
    <property type="match status" value="1"/>
</dbReference>
<reference evidence="7 8" key="1">
    <citation type="journal article" date="2016" name="Nat. Commun.">
        <title>Thousands of microbial genomes shed light on interconnected biogeochemical processes in an aquifer system.</title>
        <authorList>
            <person name="Anantharaman K."/>
            <person name="Brown C.T."/>
            <person name="Hug L.A."/>
            <person name="Sharon I."/>
            <person name="Castelle C.J."/>
            <person name="Probst A.J."/>
            <person name="Thomas B.C."/>
            <person name="Singh A."/>
            <person name="Wilkins M.J."/>
            <person name="Karaoz U."/>
            <person name="Brodie E.L."/>
            <person name="Williams K.H."/>
            <person name="Hubbard S.S."/>
            <person name="Banfield J.F."/>
        </authorList>
    </citation>
    <scope>NUCLEOTIDE SEQUENCE [LARGE SCALE GENOMIC DNA]</scope>
</reference>
<dbReference type="PANTHER" id="PTHR11545">
    <property type="entry name" value="RIBOSOMAL PROTEIN L13"/>
    <property type="match status" value="1"/>
</dbReference>
<dbReference type="GO" id="GO:0006412">
    <property type="term" value="P:translation"/>
    <property type="evidence" value="ECO:0007669"/>
    <property type="project" value="UniProtKB-UniRule"/>
</dbReference>
<comment type="function">
    <text evidence="4 6">This protein is one of the early assembly proteins of the 50S ribosomal subunit, although it is not seen to bind rRNA by itself. It is important during the early stages of 50S assembly.</text>
</comment>
<dbReference type="PROSITE" id="PS00783">
    <property type="entry name" value="RIBOSOMAL_L13"/>
    <property type="match status" value="1"/>
</dbReference>
<gene>
    <name evidence="4 6" type="primary">rplM</name>
    <name evidence="7" type="ORF">A2834_03860</name>
</gene>
<accession>A0A1F5VIJ1</accession>
<proteinExistence type="inferred from homology"/>
<dbReference type="PANTHER" id="PTHR11545:SF2">
    <property type="entry name" value="LARGE RIBOSOMAL SUBUNIT PROTEIN UL13M"/>
    <property type="match status" value="1"/>
</dbReference>
<dbReference type="Gene3D" id="3.90.1180.10">
    <property type="entry name" value="Ribosomal protein L13"/>
    <property type="match status" value="1"/>
</dbReference>
<organism evidence="7 8">
    <name type="scientific">Candidatus Giovannonibacteria bacterium RIFCSPHIGHO2_01_FULL_45_23</name>
    <dbReference type="NCBI Taxonomy" id="1798325"/>
    <lineage>
        <taxon>Bacteria</taxon>
        <taxon>Candidatus Giovannoniibacteriota</taxon>
    </lineage>
</organism>
<dbReference type="InterPro" id="IPR005823">
    <property type="entry name" value="Ribosomal_uL13_bac-type"/>
</dbReference>
<comment type="subunit">
    <text evidence="4">Part of the 50S ribosomal subunit.</text>
</comment>
<dbReference type="Proteomes" id="UP000179251">
    <property type="component" value="Unassembled WGS sequence"/>
</dbReference>
<dbReference type="AlphaFoldDB" id="A0A1F5VIJ1"/>
<evidence type="ECO:0000256" key="3">
    <source>
        <dbReference type="ARBA" id="ARBA00023274"/>
    </source>
</evidence>
<evidence type="ECO:0000256" key="4">
    <source>
        <dbReference type="HAMAP-Rule" id="MF_01366"/>
    </source>
</evidence>
<dbReference type="STRING" id="1798325.A2834_03860"/>
<dbReference type="GO" id="GO:0005840">
    <property type="term" value="C:ribosome"/>
    <property type="evidence" value="ECO:0007669"/>
    <property type="project" value="UniProtKB-KW"/>
</dbReference>
<comment type="similarity">
    <text evidence="1 4 5">Belongs to the universal ribosomal protein uL13 family.</text>
</comment>
<keyword evidence="3 4" id="KW-0687">Ribonucleoprotein</keyword>
<dbReference type="InterPro" id="IPR023563">
    <property type="entry name" value="Ribosomal_uL13_CS"/>
</dbReference>
<dbReference type="GO" id="GO:0003735">
    <property type="term" value="F:structural constituent of ribosome"/>
    <property type="evidence" value="ECO:0007669"/>
    <property type="project" value="InterPro"/>
</dbReference>
<dbReference type="GO" id="GO:0017148">
    <property type="term" value="P:negative regulation of translation"/>
    <property type="evidence" value="ECO:0007669"/>
    <property type="project" value="TreeGrafter"/>
</dbReference>
<dbReference type="InterPro" id="IPR036899">
    <property type="entry name" value="Ribosomal_uL13_sf"/>
</dbReference>
<dbReference type="Pfam" id="PF00572">
    <property type="entry name" value="Ribosomal_L13"/>
    <property type="match status" value="1"/>
</dbReference>
<keyword evidence="2 4" id="KW-0689">Ribosomal protein</keyword>
<evidence type="ECO:0000256" key="6">
    <source>
        <dbReference type="RuleBase" id="RU003878"/>
    </source>
</evidence>
<evidence type="ECO:0000256" key="2">
    <source>
        <dbReference type="ARBA" id="ARBA00022980"/>
    </source>
</evidence>
<dbReference type="InterPro" id="IPR005822">
    <property type="entry name" value="Ribosomal_uL13"/>
</dbReference>
<dbReference type="HAMAP" id="MF_01366">
    <property type="entry name" value="Ribosomal_uL13"/>
    <property type="match status" value="1"/>
</dbReference>
<dbReference type="GO" id="GO:1990904">
    <property type="term" value="C:ribonucleoprotein complex"/>
    <property type="evidence" value="ECO:0007669"/>
    <property type="project" value="UniProtKB-KW"/>
</dbReference>
<protein>
    <recommendedName>
        <fullName evidence="4">Large ribosomal subunit protein uL13</fullName>
    </recommendedName>
</protein>
<dbReference type="PIRSF" id="PIRSF002181">
    <property type="entry name" value="Ribosomal_L13"/>
    <property type="match status" value="1"/>
</dbReference>
<name>A0A1F5VIJ1_9BACT</name>
<dbReference type="NCBIfam" id="TIGR01066">
    <property type="entry name" value="rplM_bact"/>
    <property type="match status" value="1"/>
</dbReference>
<sequence>MKREIIIDAANKKLGRVASNIALALRGKTDADFLPHRTVLPKVIVKNVDKINFSEKRLKNSFYARYSGYPSGRKTISALEVAKKDKREVLRRAISGMLPRNRLKKGMIKNLIIYHGEDR</sequence>
<evidence type="ECO:0000256" key="5">
    <source>
        <dbReference type="RuleBase" id="RU003877"/>
    </source>
</evidence>
<evidence type="ECO:0000256" key="1">
    <source>
        <dbReference type="ARBA" id="ARBA00006227"/>
    </source>
</evidence>
<comment type="caution">
    <text evidence="7">The sequence shown here is derived from an EMBL/GenBank/DDBJ whole genome shotgun (WGS) entry which is preliminary data.</text>
</comment>
<evidence type="ECO:0000313" key="8">
    <source>
        <dbReference type="Proteomes" id="UP000179251"/>
    </source>
</evidence>
<dbReference type="SUPFAM" id="SSF52161">
    <property type="entry name" value="Ribosomal protein L13"/>
    <property type="match status" value="1"/>
</dbReference>